<dbReference type="InterPro" id="IPR009734">
    <property type="entry name" value="Myoviridae_GpU"/>
</dbReference>
<sequence>MMMTLGTFVFSLPTLAYQQLQRQMAWRHASSDRITARPANQFLGPGEETIDLSGVIAPQITGQVVSLDVLQAMADAGEPMPLVEGTGRVYGAYVILSLNTTRTLFFKDGAARRIDFTLSLRRVDAPAQARA</sequence>
<protein>
    <submittedName>
        <fullName evidence="1">Phage tail protein</fullName>
    </submittedName>
</protein>
<proteinExistence type="predicted"/>
<dbReference type="AlphaFoldDB" id="A0A0S1B420"/>
<evidence type="ECO:0000313" key="1">
    <source>
        <dbReference type="EMBL" id="ALJ29747.1"/>
    </source>
</evidence>
<dbReference type="Proteomes" id="UP000061010">
    <property type="component" value="Chromosome"/>
</dbReference>
<accession>A0A0S1B420</accession>
<name>A0A0S1B420_9GAMM</name>
<dbReference type="PIRSF" id="PIRSF029208">
    <property type="entry name" value="Phage_tail_GPU"/>
    <property type="match status" value="1"/>
</dbReference>
<reference evidence="1 2" key="1">
    <citation type="journal article" date="2015" name="Genome Announc.">
        <title>Complete Genome Sequencing of Stenotrophomonas acidaminiphila ZAC14D2_NAIMI4_2, a Multidrug-Resistant Strain Isolated from Sediments of a Polluted River in Mexico, Uncovers New Antibiotic Resistance Genes and a Novel Class-II Lasso Peptide Biosynthesis Gene Cluster.</title>
        <authorList>
            <person name="Vinuesa P."/>
            <person name="Ochoa-Sanchez L.E."/>
        </authorList>
    </citation>
    <scope>NUCLEOTIDE SEQUENCE [LARGE SCALE GENOMIC DNA]</scope>
    <source>
        <strain evidence="1 2">ZAC14D2_NAIMI4_2</strain>
    </source>
</reference>
<dbReference type="PATRIC" id="fig|128780.6.peg.3451"/>
<dbReference type="Pfam" id="PF06995">
    <property type="entry name" value="Phage_P2_GpU"/>
    <property type="match status" value="1"/>
</dbReference>
<organism evidence="1 2">
    <name type="scientific">Stenotrophomonas acidaminiphila</name>
    <dbReference type="NCBI Taxonomy" id="128780"/>
    <lineage>
        <taxon>Bacteria</taxon>
        <taxon>Pseudomonadati</taxon>
        <taxon>Pseudomonadota</taxon>
        <taxon>Gammaproteobacteria</taxon>
        <taxon>Lysobacterales</taxon>
        <taxon>Lysobacteraceae</taxon>
        <taxon>Stenotrophomonas</taxon>
    </lineage>
</organism>
<evidence type="ECO:0000313" key="2">
    <source>
        <dbReference type="Proteomes" id="UP000061010"/>
    </source>
</evidence>
<keyword evidence="2" id="KW-1185">Reference proteome</keyword>
<dbReference type="KEGG" id="sacz:AOT14_34070"/>
<dbReference type="EMBL" id="CP012900">
    <property type="protein sequence ID" value="ALJ29747.1"/>
    <property type="molecule type" value="Genomic_DNA"/>
</dbReference>
<dbReference type="InterPro" id="IPR016912">
    <property type="entry name" value="Phage_P2_GpU"/>
</dbReference>
<gene>
    <name evidence="1" type="ORF">AOT14_34070</name>
</gene>
<dbReference type="OrthoDB" id="1550902at2"/>